<evidence type="ECO:0000313" key="3">
    <source>
        <dbReference type="EMBL" id="ROR66407.1"/>
    </source>
</evidence>
<dbReference type="EMBL" id="RKHJ01000001">
    <property type="protein sequence ID" value="ROR66407.1"/>
    <property type="molecule type" value="Genomic_DNA"/>
</dbReference>
<protein>
    <submittedName>
        <fullName evidence="3">Uncharacterized protein</fullName>
    </submittedName>
</protein>
<keyword evidence="2" id="KW-0812">Transmembrane</keyword>
<accession>A0A3N2ATP0</accession>
<dbReference type="RefSeq" id="WP_170165594.1">
    <property type="nucleotide sequence ID" value="NZ_RKHJ01000001.1"/>
</dbReference>
<organism evidence="3 4">
    <name type="scientific">Agrococcus jenensis</name>
    <dbReference type="NCBI Taxonomy" id="46353"/>
    <lineage>
        <taxon>Bacteria</taxon>
        <taxon>Bacillati</taxon>
        <taxon>Actinomycetota</taxon>
        <taxon>Actinomycetes</taxon>
        <taxon>Micrococcales</taxon>
        <taxon>Microbacteriaceae</taxon>
        <taxon>Agrococcus</taxon>
    </lineage>
</organism>
<keyword evidence="4" id="KW-1185">Reference proteome</keyword>
<evidence type="ECO:0000256" key="2">
    <source>
        <dbReference type="SAM" id="Phobius"/>
    </source>
</evidence>
<sequence>MSDDELRRRLHDIPGPGPGIDVDAVLAGARRTRRPKVAAVTAATAGAGILIVAPFVAPGLQSFQPTSAPGLAEDAGAPAQEEGVGGGDAGSTETGATEAGPADGAALADACAAMTASGIGIQLRFLDDPVDGASELAVSSLLDVDATITLEAAGSAAVDAQGVPLAAALDPGRVLRLELTARATGSTPVDLGPRADCGVPGEAAGIAPLALVTLVHDGETSTAIVVGDPWGVR</sequence>
<feature type="region of interest" description="Disordered" evidence="1">
    <location>
        <begin position="67"/>
        <end position="101"/>
    </location>
</feature>
<evidence type="ECO:0000313" key="4">
    <source>
        <dbReference type="Proteomes" id="UP000275456"/>
    </source>
</evidence>
<proteinExistence type="predicted"/>
<keyword evidence="2" id="KW-1133">Transmembrane helix</keyword>
<gene>
    <name evidence="3" type="ORF">EDD26_1789</name>
</gene>
<dbReference type="Proteomes" id="UP000275456">
    <property type="component" value="Unassembled WGS sequence"/>
</dbReference>
<comment type="caution">
    <text evidence="3">The sequence shown here is derived from an EMBL/GenBank/DDBJ whole genome shotgun (WGS) entry which is preliminary data.</text>
</comment>
<evidence type="ECO:0000256" key="1">
    <source>
        <dbReference type="SAM" id="MobiDB-lite"/>
    </source>
</evidence>
<keyword evidence="2" id="KW-0472">Membrane</keyword>
<dbReference type="AlphaFoldDB" id="A0A3N2ATP0"/>
<name>A0A3N2ATP0_9MICO</name>
<reference evidence="3 4" key="1">
    <citation type="submission" date="2018-11" db="EMBL/GenBank/DDBJ databases">
        <title>Sequencing the genomes of 1000 actinobacteria strains.</title>
        <authorList>
            <person name="Klenk H.-P."/>
        </authorList>
    </citation>
    <scope>NUCLEOTIDE SEQUENCE [LARGE SCALE GENOMIC DNA]</scope>
    <source>
        <strain evidence="3 4">DSM 9580</strain>
    </source>
</reference>
<feature type="region of interest" description="Disordered" evidence="1">
    <location>
        <begin position="1"/>
        <end position="21"/>
    </location>
</feature>
<feature type="compositionally biased region" description="Low complexity" evidence="1">
    <location>
        <begin position="90"/>
        <end position="101"/>
    </location>
</feature>
<feature type="transmembrane region" description="Helical" evidence="2">
    <location>
        <begin position="37"/>
        <end position="57"/>
    </location>
</feature>